<dbReference type="PROSITE" id="PS51857">
    <property type="entry name" value="CSD_2"/>
    <property type="match status" value="1"/>
</dbReference>
<comment type="caution">
    <text evidence="2">The sequence shown here is derived from an EMBL/GenBank/DDBJ whole genome shotgun (WGS) entry which is preliminary data.</text>
</comment>
<evidence type="ECO:0000313" key="3">
    <source>
        <dbReference type="Proteomes" id="UP000316759"/>
    </source>
</evidence>
<dbReference type="InterPro" id="IPR012340">
    <property type="entry name" value="NA-bd_OB-fold"/>
</dbReference>
<evidence type="ECO:0000313" key="2">
    <source>
        <dbReference type="EMBL" id="TPP61872.1"/>
    </source>
</evidence>
<sequence>MAETAPPETEKSEQRSGPRKLLEERIKGDVKWFNVKSGYGFIHRHDTDTDIFVHQSAISKNSPNKLRSSLRGGEEVEFYVVEGEMGDEAWKVTGSNYTSVQGSDYASPSGGMYRGINPGWYNGGRGRGEPGMVVASMRSWLSSWTWEPRWLW</sequence>
<dbReference type="CDD" id="cd04458">
    <property type="entry name" value="CSP_CDS"/>
    <property type="match status" value="1"/>
</dbReference>
<dbReference type="STRING" id="46835.A0A504YJG0"/>
<reference evidence="2 3" key="1">
    <citation type="submission" date="2019-04" db="EMBL/GenBank/DDBJ databases">
        <title>Annotation for the trematode Fasciola gigantica.</title>
        <authorList>
            <person name="Choi Y.-J."/>
        </authorList>
    </citation>
    <scope>NUCLEOTIDE SEQUENCE [LARGE SCALE GENOMIC DNA]</scope>
    <source>
        <strain evidence="2">Uganda_cow_1</strain>
    </source>
</reference>
<dbReference type="InterPro" id="IPR011129">
    <property type="entry name" value="CSD"/>
</dbReference>
<protein>
    <submittedName>
        <fullName evidence="2">Putative cold shock domain protein A</fullName>
    </submittedName>
</protein>
<organism evidence="2 3">
    <name type="scientific">Fasciola gigantica</name>
    <name type="common">Giant liver fluke</name>
    <dbReference type="NCBI Taxonomy" id="46835"/>
    <lineage>
        <taxon>Eukaryota</taxon>
        <taxon>Metazoa</taxon>
        <taxon>Spiralia</taxon>
        <taxon>Lophotrochozoa</taxon>
        <taxon>Platyhelminthes</taxon>
        <taxon>Trematoda</taxon>
        <taxon>Digenea</taxon>
        <taxon>Plagiorchiida</taxon>
        <taxon>Echinostomata</taxon>
        <taxon>Echinostomatoidea</taxon>
        <taxon>Fasciolidae</taxon>
        <taxon>Fasciola</taxon>
    </lineage>
</organism>
<dbReference type="InterPro" id="IPR019844">
    <property type="entry name" value="CSD_CS"/>
</dbReference>
<proteinExistence type="predicted"/>
<dbReference type="InterPro" id="IPR050181">
    <property type="entry name" value="Cold_shock_domain"/>
</dbReference>
<accession>A0A504YJG0</accession>
<dbReference type="SUPFAM" id="SSF50249">
    <property type="entry name" value="Nucleic acid-binding proteins"/>
    <property type="match status" value="1"/>
</dbReference>
<dbReference type="EMBL" id="SUNJ01007592">
    <property type="protein sequence ID" value="TPP61872.1"/>
    <property type="molecule type" value="Genomic_DNA"/>
</dbReference>
<dbReference type="SMART" id="SM00357">
    <property type="entry name" value="CSP"/>
    <property type="match status" value="1"/>
</dbReference>
<dbReference type="PROSITE" id="PS00352">
    <property type="entry name" value="CSD_1"/>
    <property type="match status" value="1"/>
</dbReference>
<dbReference type="AlphaFoldDB" id="A0A504YJG0"/>
<dbReference type="PRINTS" id="PR00050">
    <property type="entry name" value="COLDSHOCK"/>
</dbReference>
<dbReference type="Gene3D" id="2.40.50.140">
    <property type="entry name" value="Nucleic acid-binding proteins"/>
    <property type="match status" value="1"/>
</dbReference>
<dbReference type="OrthoDB" id="203339at2759"/>
<evidence type="ECO:0000259" key="1">
    <source>
        <dbReference type="PROSITE" id="PS51857"/>
    </source>
</evidence>
<keyword evidence="3" id="KW-1185">Reference proteome</keyword>
<dbReference type="GO" id="GO:0003676">
    <property type="term" value="F:nucleic acid binding"/>
    <property type="evidence" value="ECO:0007669"/>
    <property type="project" value="InterPro"/>
</dbReference>
<dbReference type="Proteomes" id="UP000316759">
    <property type="component" value="Unassembled WGS sequence"/>
</dbReference>
<dbReference type="Pfam" id="PF00313">
    <property type="entry name" value="CSD"/>
    <property type="match status" value="1"/>
</dbReference>
<name>A0A504YJG0_FASGI</name>
<dbReference type="PANTHER" id="PTHR11544">
    <property type="entry name" value="COLD SHOCK DOMAIN CONTAINING PROTEINS"/>
    <property type="match status" value="1"/>
</dbReference>
<gene>
    <name evidence="2" type="ORF">FGIG_09785</name>
</gene>
<feature type="domain" description="CSD" evidence="1">
    <location>
        <begin position="25"/>
        <end position="94"/>
    </location>
</feature>
<dbReference type="InterPro" id="IPR002059">
    <property type="entry name" value="CSP_DNA-bd"/>
</dbReference>